<keyword evidence="2" id="KW-1185">Reference proteome</keyword>
<evidence type="ECO:0000313" key="2">
    <source>
        <dbReference type="Proteomes" id="UP001604336"/>
    </source>
</evidence>
<comment type="caution">
    <text evidence="1">The sequence shown here is derived from an EMBL/GenBank/DDBJ whole genome shotgun (WGS) entry which is preliminary data.</text>
</comment>
<reference evidence="2" key="1">
    <citation type="submission" date="2024-07" db="EMBL/GenBank/DDBJ databases">
        <title>Two chromosome-level genome assemblies of Korean endemic species Abeliophyllum distichum and Forsythia ovata (Oleaceae).</title>
        <authorList>
            <person name="Jang H."/>
        </authorList>
    </citation>
    <scope>NUCLEOTIDE SEQUENCE [LARGE SCALE GENOMIC DNA]</scope>
</reference>
<organism evidence="1 2">
    <name type="scientific">Abeliophyllum distichum</name>
    <dbReference type="NCBI Taxonomy" id="126358"/>
    <lineage>
        <taxon>Eukaryota</taxon>
        <taxon>Viridiplantae</taxon>
        <taxon>Streptophyta</taxon>
        <taxon>Embryophyta</taxon>
        <taxon>Tracheophyta</taxon>
        <taxon>Spermatophyta</taxon>
        <taxon>Magnoliopsida</taxon>
        <taxon>eudicotyledons</taxon>
        <taxon>Gunneridae</taxon>
        <taxon>Pentapetalae</taxon>
        <taxon>asterids</taxon>
        <taxon>lamiids</taxon>
        <taxon>Lamiales</taxon>
        <taxon>Oleaceae</taxon>
        <taxon>Forsythieae</taxon>
        <taxon>Abeliophyllum</taxon>
    </lineage>
</organism>
<dbReference type="EMBL" id="JBFOLK010000008">
    <property type="protein sequence ID" value="KAL2490584.1"/>
    <property type="molecule type" value="Genomic_DNA"/>
</dbReference>
<sequence>MVRADQNGSHTLEIKIHHACSISLHSVSHPIISQVDEHLRRVRSSKATSSLSSTSNRFSGLHNLYDSNDDLLLLPQIQQIISQECQEKGLVKSWTDLYGY</sequence>
<dbReference type="Pfam" id="PF03087">
    <property type="entry name" value="BPS1"/>
    <property type="match status" value="1"/>
</dbReference>
<dbReference type="PANTHER" id="PTHR33070:SF129">
    <property type="entry name" value="DUF241 DOMAIN PROTEIN"/>
    <property type="match status" value="1"/>
</dbReference>
<accession>A0ABD1RUA5</accession>
<protein>
    <submittedName>
        <fullName evidence="1">Uncharacterized protein</fullName>
    </submittedName>
</protein>
<proteinExistence type="predicted"/>
<dbReference type="PANTHER" id="PTHR33070">
    <property type="entry name" value="OS06G0725500 PROTEIN"/>
    <property type="match status" value="1"/>
</dbReference>
<evidence type="ECO:0000313" key="1">
    <source>
        <dbReference type="EMBL" id="KAL2490584.1"/>
    </source>
</evidence>
<dbReference type="AlphaFoldDB" id="A0ABD1RUA5"/>
<dbReference type="Proteomes" id="UP001604336">
    <property type="component" value="Unassembled WGS sequence"/>
</dbReference>
<dbReference type="InterPro" id="IPR004320">
    <property type="entry name" value="BPS1_pln"/>
</dbReference>
<gene>
    <name evidence="1" type="ORF">Adt_26212</name>
</gene>
<name>A0ABD1RUA5_9LAMI</name>